<feature type="compositionally biased region" description="Basic and acidic residues" evidence="1">
    <location>
        <begin position="761"/>
        <end position="773"/>
    </location>
</feature>
<organism evidence="2 3">
    <name type="scientific">Pyxidicoccus parkwayensis</name>
    <dbReference type="NCBI Taxonomy" id="2813578"/>
    <lineage>
        <taxon>Bacteria</taxon>
        <taxon>Pseudomonadati</taxon>
        <taxon>Myxococcota</taxon>
        <taxon>Myxococcia</taxon>
        <taxon>Myxococcales</taxon>
        <taxon>Cystobacterineae</taxon>
        <taxon>Myxococcaceae</taxon>
        <taxon>Pyxidicoccus</taxon>
    </lineage>
</organism>
<keyword evidence="3" id="KW-1185">Reference proteome</keyword>
<feature type="compositionally biased region" description="Pro residues" evidence="1">
    <location>
        <begin position="562"/>
        <end position="579"/>
    </location>
</feature>
<feature type="region of interest" description="Disordered" evidence="1">
    <location>
        <begin position="374"/>
        <end position="815"/>
    </location>
</feature>
<dbReference type="SUPFAM" id="SSF48452">
    <property type="entry name" value="TPR-like"/>
    <property type="match status" value="2"/>
</dbReference>
<feature type="compositionally biased region" description="Low complexity" evidence="1">
    <location>
        <begin position="506"/>
        <end position="520"/>
    </location>
</feature>
<feature type="region of interest" description="Disordered" evidence="1">
    <location>
        <begin position="318"/>
        <end position="360"/>
    </location>
</feature>
<feature type="compositionally biased region" description="Basic and acidic residues" evidence="1">
    <location>
        <begin position="780"/>
        <end position="789"/>
    </location>
</feature>
<dbReference type="Proteomes" id="UP000662747">
    <property type="component" value="Chromosome"/>
</dbReference>
<evidence type="ECO:0000313" key="2">
    <source>
        <dbReference type="EMBL" id="QSQ19764.1"/>
    </source>
</evidence>
<evidence type="ECO:0000256" key="1">
    <source>
        <dbReference type="SAM" id="MobiDB-lite"/>
    </source>
</evidence>
<proteinExistence type="predicted"/>
<feature type="compositionally biased region" description="Low complexity" evidence="1">
    <location>
        <begin position="443"/>
        <end position="479"/>
    </location>
</feature>
<feature type="compositionally biased region" description="Basic and acidic residues" evidence="1">
    <location>
        <begin position="318"/>
        <end position="328"/>
    </location>
</feature>
<evidence type="ECO:0008006" key="4">
    <source>
        <dbReference type="Google" id="ProtNLM"/>
    </source>
</evidence>
<evidence type="ECO:0000313" key="3">
    <source>
        <dbReference type="Proteomes" id="UP000662747"/>
    </source>
</evidence>
<sequence length="1044" mass="110915">MRAEALTRLAEVMETELQDPAGAARMYREIVELTGDRAALREQVRLLTTRGDASLVRRALDEAIQRARTARARAGALLTRGERWLHMNEPRKARSDFEAAEALVPGMLPVLAGLLRCVSAPERPAIAERLRIALAAAPRRALDRLEGLRMLAQAAEESLGDLLMAQWAWTEVLAESPDSEQARTQLLALARKLGDPKALGQLLRAQLAHEARGPAARQARLELVATLDALGDEDGALNELRQAVRYEPGHKEAWLLLVDRLSARGNTGEAAWALEHAATATEDEEEREQTWERLAKLWRDVLRNPERAQVFARRAESLRQAREERELPPPEPPRSATPRREPSGPKSPLVPAPPTLSLTPSGIAALANEVTSNTDVGSVPSVEAPPASKEEAGAKGRKAEEAAPKTSARARGKAERASAPARGKKAQSKGEPESREERAVAPSAEKAGAASRRSERASSPQAEQRASAAPSSGSPAVSSARDEQRGAASVPASSPQPVPPSRSEQRASSAPASGSPATPSVRDEQRGAASVPAASAQPVPPSRAEQRASPAPASPSTRPEPRAPAPAGAPPAASPPAAPPARTEQRPAPASPSARAEPRVTAAKDADPASKPRGPASRRDKGASPPKPPVLIPDDEPSVMATRALGFNSPRAEKATALEDEESMDLGSAPVADTRVISWEAPPGRMDPVRRIIRSRPEGTVSVPAPARPAPAKPPEPAPRAGPGAAETREAPVVSEPSPDTEPNFFRHLRERPLDPNPYRESAEYFDSRKDSGRATLMREIADALEGRETPTPQRPQRPPLTSEERAGLRHPGLRTPSGELLAFTGLALCRLFPAQGRAAGTSEPLRATSGPGAPAVLDSLHAAARVLDVHLPELVLAEDEGPPFTAVHVGQPRLLVGRLAVQQPPSAAELRFHAGRALLSLSPDLLALRALKGGQLLRALAVLSTILKDPRASSPEARVVRESLSPRALERAVALLDPGTRDFNSSSLADAARDSANRAGLVACGGVGPALAVLRARHNPDAEVVELLRFAASERYLELRSPR</sequence>
<feature type="compositionally biased region" description="Low complexity" evidence="1">
    <location>
        <begin position="580"/>
        <end position="595"/>
    </location>
</feature>
<feature type="compositionally biased region" description="Basic and acidic residues" evidence="1">
    <location>
        <begin position="428"/>
        <end position="439"/>
    </location>
</feature>
<name>A0ABX7NN26_9BACT</name>
<feature type="compositionally biased region" description="Basic and acidic residues" evidence="1">
    <location>
        <begin position="388"/>
        <end position="403"/>
    </location>
</feature>
<accession>A0ABX7NN26</accession>
<reference evidence="2 3" key="1">
    <citation type="submission" date="2021-02" db="EMBL/GenBank/DDBJ databases">
        <title>De Novo genome assembly of isolated myxobacteria.</title>
        <authorList>
            <person name="Stevens D.C."/>
        </authorList>
    </citation>
    <scope>NUCLEOTIDE SEQUENCE [LARGE SCALE GENOMIC DNA]</scope>
    <source>
        <strain evidence="3">SCPEA02</strain>
    </source>
</reference>
<dbReference type="EMBL" id="CP071090">
    <property type="protein sequence ID" value="QSQ19764.1"/>
    <property type="molecule type" value="Genomic_DNA"/>
</dbReference>
<feature type="compositionally biased region" description="Pro residues" evidence="1">
    <location>
        <begin position="706"/>
        <end position="720"/>
    </location>
</feature>
<dbReference type="PRINTS" id="PR01217">
    <property type="entry name" value="PRICHEXTENSN"/>
</dbReference>
<dbReference type="InterPro" id="IPR011990">
    <property type="entry name" value="TPR-like_helical_dom_sf"/>
</dbReference>
<feature type="compositionally biased region" description="Basic and acidic residues" evidence="1">
    <location>
        <begin position="596"/>
        <end position="610"/>
    </location>
</feature>
<dbReference type="Gene3D" id="1.25.40.10">
    <property type="entry name" value="Tetratricopeptide repeat domain"/>
    <property type="match status" value="2"/>
</dbReference>
<dbReference type="RefSeq" id="WP_206721346.1">
    <property type="nucleotide sequence ID" value="NZ_CP071090.1"/>
</dbReference>
<feature type="compositionally biased region" description="Low complexity" evidence="1">
    <location>
        <begin position="547"/>
        <end position="557"/>
    </location>
</feature>
<feature type="compositionally biased region" description="Low complexity" evidence="1">
    <location>
        <begin position="527"/>
        <end position="537"/>
    </location>
</feature>
<gene>
    <name evidence="2" type="ORF">JY651_31330</name>
</gene>
<protein>
    <recommendedName>
        <fullName evidence="4">Tetratricopeptide repeat protein</fullName>
    </recommendedName>
</protein>